<keyword evidence="2" id="KW-0812">Transmembrane</keyword>
<name>A0AAV6KHC5_9ERIC</name>
<evidence type="ECO:0000256" key="2">
    <source>
        <dbReference type="SAM" id="Phobius"/>
    </source>
</evidence>
<keyword evidence="2" id="KW-0472">Membrane</keyword>
<keyword evidence="4" id="KW-1185">Reference proteome</keyword>
<dbReference type="Pfam" id="PF03004">
    <property type="entry name" value="Transposase_24"/>
    <property type="match status" value="1"/>
</dbReference>
<feature type="region of interest" description="Disordered" evidence="1">
    <location>
        <begin position="122"/>
        <end position="215"/>
    </location>
</feature>
<accession>A0AAV6KHC5</accession>
<protein>
    <submittedName>
        <fullName evidence="3">Uncharacterized protein</fullName>
    </submittedName>
</protein>
<reference evidence="3" key="1">
    <citation type="submission" date="2020-08" db="EMBL/GenBank/DDBJ databases">
        <title>Plant Genome Project.</title>
        <authorList>
            <person name="Zhang R.-G."/>
        </authorList>
    </citation>
    <scope>NUCLEOTIDE SEQUENCE</scope>
    <source>
        <strain evidence="3">WSP0</strain>
        <tissue evidence="3">Leaf</tissue>
    </source>
</reference>
<sequence length="353" mass="39462">MDDDDDDERITNIRGDCEGTWYVGTFGTLAMIFLLWNFCYVVLKAPSRIFWFVLFFFIRILPSCLGNVNFTMYVQPGYFSKKVAGYERVRQKKMEQNFLEMKAAGINVPNSLFGNFGLNQSGSGKGNDKEKDIGFVVNGDPDYEPCDGEGRVTSDGDNDDPSESQADQVKGTGPRKKKGCSSAQLLKKSQRTQEDGGSPQGATQAQQLPTSPTEQTDMFCSPHTVVGCVAVPAFAYWFQLILMLVRSNKFKGMRQKQLELQHTMSRKGYARLTVELKKKNKVSSISRAVVWADGHTNKKGQPANKKIAQKIVDWLKEKIDISSLFARDGDYDLASVGRSISIEVYALMSPLFL</sequence>
<proteinExistence type="predicted"/>
<organism evidence="3 4">
    <name type="scientific">Rhododendron griersonianum</name>
    <dbReference type="NCBI Taxonomy" id="479676"/>
    <lineage>
        <taxon>Eukaryota</taxon>
        <taxon>Viridiplantae</taxon>
        <taxon>Streptophyta</taxon>
        <taxon>Embryophyta</taxon>
        <taxon>Tracheophyta</taxon>
        <taxon>Spermatophyta</taxon>
        <taxon>Magnoliopsida</taxon>
        <taxon>eudicotyledons</taxon>
        <taxon>Gunneridae</taxon>
        <taxon>Pentapetalae</taxon>
        <taxon>asterids</taxon>
        <taxon>Ericales</taxon>
        <taxon>Ericaceae</taxon>
        <taxon>Ericoideae</taxon>
        <taxon>Rhodoreae</taxon>
        <taxon>Rhododendron</taxon>
    </lineage>
</organism>
<evidence type="ECO:0000313" key="4">
    <source>
        <dbReference type="Proteomes" id="UP000823749"/>
    </source>
</evidence>
<feature type="transmembrane region" description="Helical" evidence="2">
    <location>
        <begin position="50"/>
        <end position="74"/>
    </location>
</feature>
<keyword evidence="2" id="KW-1133">Transmembrane helix</keyword>
<dbReference type="EMBL" id="JACTNZ010000004">
    <property type="protein sequence ID" value="KAG5551831.1"/>
    <property type="molecule type" value="Genomic_DNA"/>
</dbReference>
<gene>
    <name evidence="3" type="ORF">RHGRI_010060</name>
</gene>
<feature type="transmembrane region" description="Helical" evidence="2">
    <location>
        <begin position="20"/>
        <end position="43"/>
    </location>
</feature>
<feature type="compositionally biased region" description="Polar residues" evidence="1">
    <location>
        <begin position="200"/>
        <end position="215"/>
    </location>
</feature>
<evidence type="ECO:0000256" key="1">
    <source>
        <dbReference type="SAM" id="MobiDB-lite"/>
    </source>
</evidence>
<evidence type="ECO:0000313" key="3">
    <source>
        <dbReference type="EMBL" id="KAG5551831.1"/>
    </source>
</evidence>
<dbReference type="AlphaFoldDB" id="A0AAV6KHC5"/>
<dbReference type="Proteomes" id="UP000823749">
    <property type="component" value="Chromosome 4"/>
</dbReference>
<feature type="transmembrane region" description="Helical" evidence="2">
    <location>
        <begin position="224"/>
        <end position="245"/>
    </location>
</feature>
<comment type="caution">
    <text evidence="3">The sequence shown here is derived from an EMBL/GenBank/DDBJ whole genome shotgun (WGS) entry which is preliminary data.</text>
</comment>
<dbReference type="InterPro" id="IPR004252">
    <property type="entry name" value="Probable_transposase_24"/>
</dbReference>